<dbReference type="EMBL" id="LWCA01000421">
    <property type="protein sequence ID" value="OAF68588.1"/>
    <property type="molecule type" value="Genomic_DNA"/>
</dbReference>
<evidence type="ECO:0000259" key="3">
    <source>
        <dbReference type="PROSITE" id="PS50071"/>
    </source>
</evidence>
<dbReference type="Proteomes" id="UP000078046">
    <property type="component" value="Unassembled WGS sequence"/>
</dbReference>
<evidence type="ECO:0000256" key="1">
    <source>
        <dbReference type="PROSITE-ProRule" id="PRU00108"/>
    </source>
</evidence>
<comment type="subcellular location">
    <subcellularLocation>
        <location evidence="1 2">Nucleus</location>
    </subcellularLocation>
</comment>
<dbReference type="CDD" id="cd00086">
    <property type="entry name" value="homeodomain"/>
    <property type="match status" value="1"/>
</dbReference>
<evidence type="ECO:0000256" key="2">
    <source>
        <dbReference type="RuleBase" id="RU000682"/>
    </source>
</evidence>
<dbReference type="Pfam" id="PF00046">
    <property type="entry name" value="Homeodomain"/>
    <property type="match status" value="1"/>
</dbReference>
<keyword evidence="1 2" id="KW-0539">Nucleus</keyword>
<evidence type="ECO:0000313" key="5">
    <source>
        <dbReference type="Proteomes" id="UP000078046"/>
    </source>
</evidence>
<dbReference type="SUPFAM" id="SSF46689">
    <property type="entry name" value="Homeodomain-like"/>
    <property type="match status" value="1"/>
</dbReference>
<dbReference type="GO" id="GO:0005634">
    <property type="term" value="C:nucleus"/>
    <property type="evidence" value="ECO:0007669"/>
    <property type="project" value="UniProtKB-SubCell"/>
</dbReference>
<keyword evidence="1 2" id="KW-0371">Homeobox</keyword>
<dbReference type="AlphaFoldDB" id="A0A177B2T2"/>
<dbReference type="Gene3D" id="1.10.10.60">
    <property type="entry name" value="Homeodomain-like"/>
    <property type="match status" value="1"/>
</dbReference>
<name>A0A177B2T2_9BILA</name>
<accession>A0A177B2T2</accession>
<dbReference type="PANTHER" id="PTHR46770">
    <property type="entry name" value="HOMEOBOX PROTEIN ORTHOPEDIA"/>
    <property type="match status" value="1"/>
</dbReference>
<dbReference type="GO" id="GO:0003677">
    <property type="term" value="F:DNA binding"/>
    <property type="evidence" value="ECO:0007669"/>
    <property type="project" value="UniProtKB-UniRule"/>
</dbReference>
<dbReference type="InterPro" id="IPR001356">
    <property type="entry name" value="HD"/>
</dbReference>
<proteinExistence type="predicted"/>
<feature type="non-terminal residue" evidence="4">
    <location>
        <position position="93"/>
    </location>
</feature>
<gene>
    <name evidence="4" type="ORF">A3Q56_03680</name>
</gene>
<dbReference type="SMART" id="SM00389">
    <property type="entry name" value="HOX"/>
    <property type="match status" value="1"/>
</dbReference>
<evidence type="ECO:0000313" key="4">
    <source>
        <dbReference type="EMBL" id="OAF68588.1"/>
    </source>
</evidence>
<dbReference type="PANTHER" id="PTHR46770:SF1">
    <property type="entry name" value="HOMEOBOX PROTEIN ORTHOPEDIA"/>
    <property type="match status" value="1"/>
</dbReference>
<keyword evidence="1 2" id="KW-0238">DNA-binding</keyword>
<organism evidence="4 5">
    <name type="scientific">Intoshia linei</name>
    <dbReference type="NCBI Taxonomy" id="1819745"/>
    <lineage>
        <taxon>Eukaryota</taxon>
        <taxon>Metazoa</taxon>
        <taxon>Spiralia</taxon>
        <taxon>Lophotrochozoa</taxon>
        <taxon>Mesozoa</taxon>
        <taxon>Orthonectida</taxon>
        <taxon>Rhopaluridae</taxon>
        <taxon>Intoshia</taxon>
    </lineage>
</organism>
<feature type="domain" description="Homeobox" evidence="3">
    <location>
        <begin position="46"/>
        <end position="93"/>
    </location>
</feature>
<reference evidence="4 5" key="1">
    <citation type="submission" date="2016-04" db="EMBL/GenBank/DDBJ databases">
        <title>The genome of Intoshia linei affirms orthonectids as highly simplified spiralians.</title>
        <authorList>
            <person name="Mikhailov K.V."/>
            <person name="Slusarev G.S."/>
            <person name="Nikitin M.A."/>
            <person name="Logacheva M.D."/>
            <person name="Penin A."/>
            <person name="Aleoshin V."/>
            <person name="Panchin Y.V."/>
        </authorList>
    </citation>
    <scope>NUCLEOTIDE SEQUENCE [LARGE SCALE GENOMIC DNA]</scope>
    <source>
        <strain evidence="4">Intl2013</strain>
        <tissue evidence="4">Whole animal</tissue>
    </source>
</reference>
<dbReference type="PROSITE" id="PS50071">
    <property type="entry name" value="HOMEOBOX_2"/>
    <property type="match status" value="1"/>
</dbReference>
<sequence>MSLLNQSKPVNINHQIDEKKCQNHNNIFNGMNEKFQIDINRDDKINKLKRIRTRYSKHQLLELEHNFSLTHYPDIFMREELAERVGLAEPRVQ</sequence>
<dbReference type="InterPro" id="IPR009057">
    <property type="entry name" value="Homeodomain-like_sf"/>
</dbReference>
<comment type="caution">
    <text evidence="4">The sequence shown here is derived from an EMBL/GenBank/DDBJ whole genome shotgun (WGS) entry which is preliminary data.</text>
</comment>
<dbReference type="InterPro" id="IPR051895">
    <property type="entry name" value="OTP_Homeobox"/>
</dbReference>
<dbReference type="GO" id="GO:0030182">
    <property type="term" value="P:neuron differentiation"/>
    <property type="evidence" value="ECO:0007669"/>
    <property type="project" value="TreeGrafter"/>
</dbReference>
<protein>
    <recommendedName>
        <fullName evidence="3">Homeobox domain-containing protein</fullName>
    </recommendedName>
</protein>
<dbReference type="OrthoDB" id="6159439at2759"/>
<keyword evidence="5" id="KW-1185">Reference proteome</keyword>